<comment type="caution">
    <text evidence="1">The sequence shown here is derived from an EMBL/GenBank/DDBJ whole genome shotgun (WGS) entry which is preliminary data.</text>
</comment>
<evidence type="ECO:0000313" key="1">
    <source>
        <dbReference type="EMBL" id="KAI4824080.1"/>
    </source>
</evidence>
<keyword evidence="2" id="KW-1185">Reference proteome</keyword>
<dbReference type="EMBL" id="CM043791">
    <property type="protein sequence ID" value="KAI4824080.1"/>
    <property type="molecule type" value="Genomic_DNA"/>
</dbReference>
<proteinExistence type="predicted"/>
<protein>
    <submittedName>
        <fullName evidence="1">Uncharacterized protein</fullName>
    </submittedName>
</protein>
<evidence type="ECO:0000313" key="2">
    <source>
        <dbReference type="Proteomes" id="UP001057452"/>
    </source>
</evidence>
<sequence>MEHPVTPSPSWNHSLSGLPILPASLHPNISNVTSPATSLPGGLDLNRSLALCAMLIIDVLAVVGNLAVMIVITKTPQLRKFSFVFHLCLVDLLAALVVDASGDAVRPNPCGRGAVSELPLPECVSSECCHPHHLCHQCGALLLHRPPHAS</sequence>
<organism evidence="1 2">
    <name type="scientific">Chaenocephalus aceratus</name>
    <name type="common">Blackfin icefish</name>
    <name type="synonym">Chaenichthys aceratus</name>
    <dbReference type="NCBI Taxonomy" id="36190"/>
    <lineage>
        <taxon>Eukaryota</taxon>
        <taxon>Metazoa</taxon>
        <taxon>Chordata</taxon>
        <taxon>Craniata</taxon>
        <taxon>Vertebrata</taxon>
        <taxon>Euteleostomi</taxon>
        <taxon>Actinopterygii</taxon>
        <taxon>Neopterygii</taxon>
        <taxon>Teleostei</taxon>
        <taxon>Neoteleostei</taxon>
        <taxon>Acanthomorphata</taxon>
        <taxon>Eupercaria</taxon>
        <taxon>Perciformes</taxon>
        <taxon>Notothenioidei</taxon>
        <taxon>Channichthyidae</taxon>
        <taxon>Chaenocephalus</taxon>
    </lineage>
</organism>
<gene>
    <name evidence="1" type="ORF">KUCAC02_012623</name>
</gene>
<dbReference type="Proteomes" id="UP001057452">
    <property type="component" value="Chromosome 7"/>
</dbReference>
<reference evidence="1" key="1">
    <citation type="submission" date="2022-05" db="EMBL/GenBank/DDBJ databases">
        <title>Chromosome-level genome of Chaenocephalus aceratus.</title>
        <authorList>
            <person name="Park H."/>
        </authorList>
    </citation>
    <scope>NUCLEOTIDE SEQUENCE</scope>
    <source>
        <strain evidence="1">KU_202001</strain>
    </source>
</reference>
<name>A0ACB9XD41_CHAAC</name>
<accession>A0ACB9XD41</accession>